<dbReference type="PANTHER" id="PTHR31586">
    <property type="entry name" value="CYTOCHROME C OXIDASE PROTEIN 20"/>
    <property type="match status" value="1"/>
</dbReference>
<sequence>MPEETGDVQKKPVIIFNRDISTIPCFRSSFLYGIGSGFAGGLTYFLFTSNTRWATHVGFTSFIIVTMSYWFHCRWQWSKQRFMYSQLQTLMKKNSMYEGTDYDMTSISTSAFLHFAWHMGHYTLQQVIGDGFNTLPNLLLYVTDADKMSHINFGLLGALQDKITTKDKASRDISSCLLSEE</sequence>
<feature type="transmembrane region" description="Helical" evidence="9">
    <location>
        <begin position="53"/>
        <end position="71"/>
    </location>
</feature>
<evidence type="ECO:0000256" key="3">
    <source>
        <dbReference type="ARBA" id="ARBA00017689"/>
    </source>
</evidence>
<dbReference type="AlphaFoldDB" id="A0A6L2PGV6"/>
<dbReference type="PANTHER" id="PTHR31586:SF1">
    <property type="entry name" value="CYTOCHROME C OXIDASE ASSEMBLY PROTEIN COX20, MITOCHONDRIAL"/>
    <property type="match status" value="1"/>
</dbReference>
<evidence type="ECO:0000256" key="8">
    <source>
        <dbReference type="ARBA" id="ARBA00023136"/>
    </source>
</evidence>
<dbReference type="InParanoid" id="A0A6L2PGV6"/>
<protein>
    <recommendedName>
        <fullName evidence="3">Cytochrome c oxidase assembly protein COX20, mitochondrial</fullName>
    </recommendedName>
</protein>
<keyword evidence="8 9" id="KW-0472">Membrane</keyword>
<dbReference type="OrthoDB" id="14603at2759"/>
<evidence type="ECO:0000256" key="2">
    <source>
        <dbReference type="ARBA" id="ARBA00009575"/>
    </source>
</evidence>
<keyword evidence="7" id="KW-0496">Mitochondrion</keyword>
<keyword evidence="11" id="KW-1185">Reference proteome</keyword>
<dbReference type="GO" id="GO:0005743">
    <property type="term" value="C:mitochondrial inner membrane"/>
    <property type="evidence" value="ECO:0007669"/>
    <property type="project" value="UniProtKB-SubCell"/>
</dbReference>
<keyword evidence="5" id="KW-0999">Mitochondrion inner membrane</keyword>
<evidence type="ECO:0000256" key="4">
    <source>
        <dbReference type="ARBA" id="ARBA00022692"/>
    </source>
</evidence>
<comment type="similarity">
    <text evidence="2">Belongs to the COX20 family.</text>
</comment>
<evidence type="ECO:0000313" key="11">
    <source>
        <dbReference type="Proteomes" id="UP000502823"/>
    </source>
</evidence>
<feature type="transmembrane region" description="Helical" evidence="9">
    <location>
        <begin position="30"/>
        <end position="47"/>
    </location>
</feature>
<dbReference type="PRINTS" id="PR02049">
    <property type="entry name" value="PROTEINF36A"/>
</dbReference>
<evidence type="ECO:0000256" key="5">
    <source>
        <dbReference type="ARBA" id="ARBA00022792"/>
    </source>
</evidence>
<proteinExistence type="inferred from homology"/>
<evidence type="ECO:0000256" key="6">
    <source>
        <dbReference type="ARBA" id="ARBA00022989"/>
    </source>
</evidence>
<evidence type="ECO:0000313" key="10">
    <source>
        <dbReference type="EMBL" id="GFG31616.1"/>
    </source>
</evidence>
<name>A0A6L2PGV6_COPFO</name>
<keyword evidence="6 9" id="KW-1133">Transmembrane helix</keyword>
<dbReference type="Pfam" id="PF12597">
    <property type="entry name" value="Cox20"/>
    <property type="match status" value="1"/>
</dbReference>
<dbReference type="Proteomes" id="UP000502823">
    <property type="component" value="Unassembled WGS sequence"/>
</dbReference>
<dbReference type="GO" id="GO:0033617">
    <property type="term" value="P:mitochondrial respiratory chain complex IV assembly"/>
    <property type="evidence" value="ECO:0007669"/>
    <property type="project" value="InterPro"/>
</dbReference>
<dbReference type="FunCoup" id="A0A6L2PGV6">
    <property type="interactions" value="492"/>
</dbReference>
<reference evidence="11" key="1">
    <citation type="submission" date="2020-01" db="EMBL/GenBank/DDBJ databases">
        <title>Draft genome sequence of the Termite Coptotermes fromosanus.</title>
        <authorList>
            <person name="Itakura S."/>
            <person name="Yosikawa Y."/>
            <person name="Umezawa K."/>
        </authorList>
    </citation>
    <scope>NUCLEOTIDE SEQUENCE [LARGE SCALE GENOMIC DNA]</scope>
</reference>
<comment type="caution">
    <text evidence="10">The sequence shown here is derived from an EMBL/GenBank/DDBJ whole genome shotgun (WGS) entry which is preliminary data.</text>
</comment>
<gene>
    <name evidence="10" type="ORF">Cfor_03195</name>
</gene>
<evidence type="ECO:0000256" key="1">
    <source>
        <dbReference type="ARBA" id="ARBA00004273"/>
    </source>
</evidence>
<keyword evidence="4 9" id="KW-0812">Transmembrane</keyword>
<accession>A0A6L2PGV6</accession>
<organism evidence="10 11">
    <name type="scientific">Coptotermes formosanus</name>
    <name type="common">Formosan subterranean termite</name>
    <dbReference type="NCBI Taxonomy" id="36987"/>
    <lineage>
        <taxon>Eukaryota</taxon>
        <taxon>Metazoa</taxon>
        <taxon>Ecdysozoa</taxon>
        <taxon>Arthropoda</taxon>
        <taxon>Hexapoda</taxon>
        <taxon>Insecta</taxon>
        <taxon>Pterygota</taxon>
        <taxon>Neoptera</taxon>
        <taxon>Polyneoptera</taxon>
        <taxon>Dictyoptera</taxon>
        <taxon>Blattodea</taxon>
        <taxon>Blattoidea</taxon>
        <taxon>Termitoidae</taxon>
        <taxon>Rhinotermitidae</taxon>
        <taxon>Coptotermes</taxon>
    </lineage>
</organism>
<evidence type="ECO:0000256" key="9">
    <source>
        <dbReference type="SAM" id="Phobius"/>
    </source>
</evidence>
<dbReference type="EMBL" id="BLKM01000325">
    <property type="protein sequence ID" value="GFG31616.1"/>
    <property type="molecule type" value="Genomic_DNA"/>
</dbReference>
<comment type="subcellular location">
    <subcellularLocation>
        <location evidence="1">Mitochondrion inner membrane</location>
    </subcellularLocation>
</comment>
<dbReference type="InterPro" id="IPR022533">
    <property type="entry name" value="Cox20"/>
</dbReference>
<evidence type="ECO:0000256" key="7">
    <source>
        <dbReference type="ARBA" id="ARBA00023128"/>
    </source>
</evidence>